<dbReference type="NCBIfam" id="TIGR02243">
    <property type="entry name" value="putative baseplate assembly protein"/>
    <property type="match status" value="1"/>
</dbReference>
<dbReference type="RefSeq" id="WP_166280717.1">
    <property type="nucleotide sequence ID" value="NZ_JAANNP010000003.1"/>
</dbReference>
<accession>A0ABX0GW00</accession>
<dbReference type="EMBL" id="JAANNP010000003">
    <property type="protein sequence ID" value="NHC13802.1"/>
    <property type="molecule type" value="Genomic_DNA"/>
</dbReference>
<proteinExistence type="predicted"/>
<protein>
    <submittedName>
        <fullName evidence="1">Baseplate assembly protein</fullName>
    </submittedName>
</protein>
<name>A0ABX0GW00_9ACTN</name>
<keyword evidence="2" id="KW-1185">Reference proteome</keyword>
<sequence length="648" mass="69534">MALPAPHLDDRDFQSLVDDAKRLVQQRCPEWTDHNVSDPGVTLIETFAYMVDQLLWRLNQVPDRLQVAFLELLGVQLEAPKAAHVPVTFELSAPQPGTVPVPAGTRVATRRGEEEAVVFTTTGLLEIIATRRAYVVTQPAGDSVVQRTGMLDEGLSFDCFAPLPQPGDCLYIGLSDAVPACLVTVRFGCELTAAGVLPEYAPTVWEAWDGATWAECEVISDSTGALNLDGDVVLTVPGSHQSSVGELERLAAWLRCRVVPAENGLRAYERSPRINRVTAFTMGGTVDAVHADVVLNEVVGVSDGVPGQRFPLRHTPVVPGPGPRVVEVDTGRGVQEWQEVASFAASTQDSHHVMVDAVAGELVFGPAVRNPDGSLRCYGGVPPQGSGITIREYLSGGGRKGNIARHAIDVLKDSVPYITSVDNRIAARGGTDPESVDEAKVRGPMVLRTRQRAVTAEDFENLAKQAAPNSVARARCVTAGEAGVAPGSVRVLLVPVAPEGEHGGLEFQDLIPAPDVVAGVQEFLDERRVVGTRVSVERATYVGVTVVATMRSTPAAESTMVSAASLRALYRYLDPLRGGPDGRGWPFGRPVLVHEIAAVLQRVPGVDIVDAVRLFPVDLASQRRAGQVDRLEIGTHELVFSYHHQVRV</sequence>
<dbReference type="InterPro" id="IPR011749">
    <property type="entry name" value="CHP02243"/>
</dbReference>
<evidence type="ECO:0000313" key="1">
    <source>
        <dbReference type="EMBL" id="NHC13802.1"/>
    </source>
</evidence>
<gene>
    <name evidence="1" type="ORF">G9H71_08415</name>
</gene>
<comment type="caution">
    <text evidence="1">The sequence shown here is derived from an EMBL/GenBank/DDBJ whole genome shotgun (WGS) entry which is preliminary data.</text>
</comment>
<dbReference type="Proteomes" id="UP000800981">
    <property type="component" value="Unassembled WGS sequence"/>
</dbReference>
<organism evidence="1 2">
    <name type="scientific">Motilibacter deserti</name>
    <dbReference type="NCBI Taxonomy" id="2714956"/>
    <lineage>
        <taxon>Bacteria</taxon>
        <taxon>Bacillati</taxon>
        <taxon>Actinomycetota</taxon>
        <taxon>Actinomycetes</taxon>
        <taxon>Motilibacterales</taxon>
        <taxon>Motilibacteraceae</taxon>
        <taxon>Motilibacter</taxon>
    </lineage>
</organism>
<reference evidence="1 2" key="1">
    <citation type="submission" date="2020-03" db="EMBL/GenBank/DDBJ databases">
        <title>Two novel Motilibacter sp.</title>
        <authorList>
            <person name="Liu S."/>
        </authorList>
    </citation>
    <scope>NUCLEOTIDE SEQUENCE [LARGE SCALE GENOMIC DNA]</scope>
    <source>
        <strain evidence="1 2">E257</strain>
    </source>
</reference>
<evidence type="ECO:0000313" key="2">
    <source>
        <dbReference type="Proteomes" id="UP000800981"/>
    </source>
</evidence>